<dbReference type="AlphaFoldDB" id="A0A417YG80"/>
<evidence type="ECO:0000313" key="1">
    <source>
        <dbReference type="EMBL" id="RHW31705.1"/>
    </source>
</evidence>
<comment type="caution">
    <text evidence="1">The sequence shown here is derived from an EMBL/GenBank/DDBJ whole genome shotgun (WGS) entry which is preliminary data.</text>
</comment>
<sequence length="259" mass="30672">MAITNLNEFLTDYFTAKDCEIISNHDGVIQIQLNEQMDRELMNRPFYWHYIKKIGRTGDPMQLTLITNPKQRDAKGDWIHFGSPRLQQIMNHLKEKEKFTKLFQLIHATEKTPLHPWLVVNFKISYQGQHKKDEIISIGLHLVNGMMKLDMMNLLRKFSLQTTISDYCFTLSPMIKIKSGYIRMETVLSNYIEEQEHTWAKKSLELLQEEIQTLQHFYQDDLESEQMKKEQDELTKRYHPKVTLDVINGGIVYLEQHAL</sequence>
<proteinExistence type="predicted"/>
<evidence type="ECO:0000313" key="2">
    <source>
        <dbReference type="Proteomes" id="UP000285456"/>
    </source>
</evidence>
<name>A0A417YG80_9BACI</name>
<dbReference type="RefSeq" id="WP_118889649.1">
    <property type="nucleotide sequence ID" value="NZ_PHUT01000008.1"/>
</dbReference>
<evidence type="ECO:0008006" key="3">
    <source>
        <dbReference type="Google" id="ProtNLM"/>
    </source>
</evidence>
<protein>
    <recommendedName>
        <fullName evidence="3">YqhG family protein</fullName>
    </recommendedName>
</protein>
<dbReference type="OrthoDB" id="2433584at2"/>
<dbReference type="Pfam" id="PF11079">
    <property type="entry name" value="YqhG"/>
    <property type="match status" value="1"/>
</dbReference>
<reference evidence="1 2" key="1">
    <citation type="journal article" date="2007" name="Int. J. Syst. Evol. Microbiol.">
        <title>Oceanobacillus profundus sp. nov., isolated from a deep-sea sediment core.</title>
        <authorList>
            <person name="Kim Y.G."/>
            <person name="Choi D.H."/>
            <person name="Hyun S."/>
            <person name="Cho B.C."/>
        </authorList>
    </citation>
    <scope>NUCLEOTIDE SEQUENCE [LARGE SCALE GENOMIC DNA]</scope>
    <source>
        <strain evidence="1 2">DSM 18246</strain>
    </source>
</reference>
<accession>A0A417YG80</accession>
<keyword evidence="2" id="KW-1185">Reference proteome</keyword>
<dbReference type="EMBL" id="QWEH01000008">
    <property type="protein sequence ID" value="RHW31705.1"/>
    <property type="molecule type" value="Genomic_DNA"/>
</dbReference>
<organism evidence="1 2">
    <name type="scientific">Oceanobacillus profundus</name>
    <dbReference type="NCBI Taxonomy" id="372463"/>
    <lineage>
        <taxon>Bacteria</taxon>
        <taxon>Bacillati</taxon>
        <taxon>Bacillota</taxon>
        <taxon>Bacilli</taxon>
        <taxon>Bacillales</taxon>
        <taxon>Bacillaceae</taxon>
        <taxon>Oceanobacillus</taxon>
    </lineage>
</organism>
<dbReference type="InterPro" id="IPR024562">
    <property type="entry name" value="YqhG"/>
</dbReference>
<dbReference type="Proteomes" id="UP000285456">
    <property type="component" value="Unassembled WGS sequence"/>
</dbReference>
<gene>
    <name evidence="1" type="ORF">D1B32_13370</name>
</gene>